<accession>G4HGD6</accession>
<dbReference type="GO" id="GO:0003700">
    <property type="term" value="F:DNA-binding transcription factor activity"/>
    <property type="evidence" value="ECO:0007669"/>
    <property type="project" value="TreeGrafter"/>
</dbReference>
<dbReference type="EMBL" id="AGIP01000006">
    <property type="protein sequence ID" value="EHB63809.1"/>
    <property type="molecule type" value="Genomic_DNA"/>
</dbReference>
<name>G4HGD6_9BACL</name>
<reference evidence="1 2" key="1">
    <citation type="submission" date="2011-09" db="EMBL/GenBank/DDBJ databases">
        <title>The draft genome of Paenibacillus lactis 154.</title>
        <authorList>
            <consortium name="US DOE Joint Genome Institute (JGI-PGF)"/>
            <person name="Lucas S."/>
            <person name="Han J."/>
            <person name="Lapidus A."/>
            <person name="Cheng J.-F."/>
            <person name="Goodwin L."/>
            <person name="Pitluck S."/>
            <person name="Peters L."/>
            <person name="Land M.L."/>
            <person name="Hauser L."/>
            <person name="Siebers A."/>
            <person name="Thelen M."/>
            <person name="Hugenholtz P."/>
            <person name="Allgaier M."/>
            <person name="Woyke T.J."/>
        </authorList>
    </citation>
    <scope>NUCLEOTIDE SEQUENCE [LARGE SCALE GENOMIC DNA]</scope>
    <source>
        <strain evidence="1 2">154</strain>
    </source>
</reference>
<dbReference type="Proteomes" id="UP000003891">
    <property type="component" value="Unassembled WGS sequence"/>
</dbReference>
<dbReference type="SUPFAM" id="SSF46785">
    <property type="entry name" value="Winged helix' DNA-binding domain"/>
    <property type="match status" value="1"/>
</dbReference>
<evidence type="ECO:0000313" key="1">
    <source>
        <dbReference type="EMBL" id="EHB63809.1"/>
    </source>
</evidence>
<dbReference type="PATRIC" id="fig|743719.3.peg.2951"/>
<proteinExistence type="predicted"/>
<sequence length="178" mass="19715">MKLPPIQLEGLSALRYNMEKALERGRIMSIQKAADKKAPMACPSTYKTFSLAVQALVALERHSGKCSSGDLASYLHLESTLIRRILKTLAQENLIESREGRDGGYRLKKDAQQITLAEVYTALQVHSSLSDSMLDATAGHCFADQIKESFSDILSEIEENTLSVLRSRTIADIVERSV</sequence>
<gene>
    <name evidence="1" type="ORF">PaelaDRAFT_2923</name>
</gene>
<dbReference type="AlphaFoldDB" id="G4HGD6"/>
<dbReference type="PANTHER" id="PTHR33221">
    <property type="entry name" value="WINGED HELIX-TURN-HELIX TRANSCRIPTIONAL REGULATOR, RRF2 FAMILY"/>
    <property type="match status" value="1"/>
</dbReference>
<dbReference type="GO" id="GO:0005829">
    <property type="term" value="C:cytosol"/>
    <property type="evidence" value="ECO:0007669"/>
    <property type="project" value="TreeGrafter"/>
</dbReference>
<dbReference type="InterPro" id="IPR000944">
    <property type="entry name" value="Tscrpt_reg_Rrf2"/>
</dbReference>
<organism evidence="1 2">
    <name type="scientific">Paenibacillus lactis 154</name>
    <dbReference type="NCBI Taxonomy" id="743719"/>
    <lineage>
        <taxon>Bacteria</taxon>
        <taxon>Bacillati</taxon>
        <taxon>Bacillota</taxon>
        <taxon>Bacilli</taxon>
        <taxon>Bacillales</taxon>
        <taxon>Paenibacillaceae</taxon>
        <taxon>Paenibacillus</taxon>
    </lineage>
</organism>
<dbReference type="InterPro" id="IPR036388">
    <property type="entry name" value="WH-like_DNA-bd_sf"/>
</dbReference>
<dbReference type="Pfam" id="PF02082">
    <property type="entry name" value="Rrf2"/>
    <property type="match status" value="1"/>
</dbReference>
<dbReference type="STRING" id="743719.PaelaDRAFT_2923"/>
<protein>
    <submittedName>
        <fullName evidence="1">Transcriptional regulator, BadM/Rrf2 family</fullName>
    </submittedName>
</protein>
<dbReference type="eggNOG" id="COG1959">
    <property type="taxonomic scope" value="Bacteria"/>
</dbReference>
<evidence type="ECO:0000313" key="2">
    <source>
        <dbReference type="Proteomes" id="UP000003891"/>
    </source>
</evidence>
<dbReference type="PROSITE" id="PS51197">
    <property type="entry name" value="HTH_RRF2_2"/>
    <property type="match status" value="1"/>
</dbReference>
<dbReference type="Gene3D" id="1.10.10.10">
    <property type="entry name" value="Winged helix-like DNA-binding domain superfamily/Winged helix DNA-binding domain"/>
    <property type="match status" value="1"/>
</dbReference>
<dbReference type="PANTHER" id="PTHR33221:SF15">
    <property type="entry name" value="HTH-TYPE TRANSCRIPTIONAL REGULATOR YWGB-RELATED"/>
    <property type="match status" value="1"/>
</dbReference>
<dbReference type="InterPro" id="IPR036390">
    <property type="entry name" value="WH_DNA-bd_sf"/>
</dbReference>